<evidence type="ECO:0000313" key="2">
    <source>
        <dbReference type="Proteomes" id="UP000631114"/>
    </source>
</evidence>
<accession>A0A835M702</accession>
<dbReference type="Proteomes" id="UP000631114">
    <property type="component" value="Unassembled WGS sequence"/>
</dbReference>
<keyword evidence="2" id="KW-1185">Reference proteome</keyword>
<dbReference type="AlphaFoldDB" id="A0A835M702"/>
<dbReference type="EMBL" id="JADFTS010000002">
    <property type="protein sequence ID" value="KAF9618742.1"/>
    <property type="molecule type" value="Genomic_DNA"/>
</dbReference>
<dbReference type="PANTHER" id="PTHR34836:SF9">
    <property type="entry name" value="RECEPTOR LIGAND BINDING REGION DOMAIN-CONTAINING PROTEIN"/>
    <property type="match status" value="1"/>
</dbReference>
<dbReference type="PANTHER" id="PTHR34836">
    <property type="entry name" value="OS06G0188250 PROTEIN"/>
    <property type="match status" value="1"/>
</dbReference>
<sequence length="172" mass="19307">MYTPATITPLYLLFLISFFTFLFHAVSFISAQDDIANIGAIIDVSSRIGKEEKVSMEIAIQTIYNASSNKHKLVLHVRDTGGNPLQAYMAAEDLIEKKKVHVDAKPMVIGIPSNATWAKFVQVNKDGEDPTGFCIDVFNNARKRLYYGLPHSFKPGKYDELTEMVYNKVITN</sequence>
<gene>
    <name evidence="1" type="ORF">IFM89_002437</name>
</gene>
<dbReference type="OrthoDB" id="5984008at2759"/>
<proteinExistence type="predicted"/>
<organism evidence="1 2">
    <name type="scientific">Coptis chinensis</name>
    <dbReference type="NCBI Taxonomy" id="261450"/>
    <lineage>
        <taxon>Eukaryota</taxon>
        <taxon>Viridiplantae</taxon>
        <taxon>Streptophyta</taxon>
        <taxon>Embryophyta</taxon>
        <taxon>Tracheophyta</taxon>
        <taxon>Spermatophyta</taxon>
        <taxon>Magnoliopsida</taxon>
        <taxon>Ranunculales</taxon>
        <taxon>Ranunculaceae</taxon>
        <taxon>Coptidoideae</taxon>
        <taxon>Coptis</taxon>
    </lineage>
</organism>
<dbReference type="InterPro" id="IPR028082">
    <property type="entry name" value="Peripla_BP_I"/>
</dbReference>
<evidence type="ECO:0000313" key="1">
    <source>
        <dbReference type="EMBL" id="KAF9618742.1"/>
    </source>
</evidence>
<dbReference type="Gene3D" id="3.40.50.2300">
    <property type="match status" value="1"/>
</dbReference>
<comment type="caution">
    <text evidence="1">The sequence shown here is derived from an EMBL/GenBank/DDBJ whole genome shotgun (WGS) entry which is preliminary data.</text>
</comment>
<dbReference type="SUPFAM" id="SSF53822">
    <property type="entry name" value="Periplasmic binding protein-like I"/>
    <property type="match status" value="1"/>
</dbReference>
<dbReference type="InterPro" id="IPR015683">
    <property type="entry name" value="Ionotropic_Glu_rcpt"/>
</dbReference>
<reference evidence="1 2" key="1">
    <citation type="submission" date="2020-10" db="EMBL/GenBank/DDBJ databases">
        <title>The Coptis chinensis genome and diversification of protoberbering-type alkaloids.</title>
        <authorList>
            <person name="Wang B."/>
            <person name="Shu S."/>
            <person name="Song C."/>
            <person name="Liu Y."/>
        </authorList>
    </citation>
    <scope>NUCLEOTIDE SEQUENCE [LARGE SCALE GENOMIC DNA]</scope>
    <source>
        <strain evidence="1">HL-2020</strain>
        <tissue evidence="1">Leaf</tissue>
    </source>
</reference>
<name>A0A835M702_9MAGN</name>
<protein>
    <submittedName>
        <fullName evidence="1">Uncharacterized protein</fullName>
    </submittedName>
</protein>